<evidence type="ECO:0000256" key="1">
    <source>
        <dbReference type="SAM" id="Phobius"/>
    </source>
</evidence>
<reference evidence="4 6" key="2">
    <citation type="submission" date="2017-06" db="EMBL/GenBank/DDBJ databases">
        <authorList>
            <consortium name="Pathogen Informatics"/>
        </authorList>
    </citation>
    <scope>NUCLEOTIDE SEQUENCE [LARGE SCALE GENOMIC DNA]</scope>
    <source>
        <strain evidence="4 6">NCTC12947</strain>
    </source>
</reference>
<dbReference type="Pfam" id="PF13584">
    <property type="entry name" value="BatD"/>
    <property type="match status" value="2"/>
</dbReference>
<keyword evidence="1" id="KW-0472">Membrane</keyword>
<sequence length="583" mass="66162">MKYKLVLFITFLFHTLYAQNVEFKATVSKNHLGANERLRIEFSMNKDGDNFVAPNFQGFTVVMGPSQSISRSWINGVSSFSKTYIYILQPNSKGNFTIQPASIEIDGRTYKTNPIQITVSAAVNNPSIDRTSRDIANDNIFLLAEVSKANPYLSEAVSVTYRLYVGGEVALSELRGVNVPKYTNFWSQDINFPEYKIENCTYQGRQYRCIVVKKVVLYPQKVGNITLDPFTLEATLNVPTSQRDFFGRPMYEQVRRRITSGGKTLEVRNLPEEGKPENFSGAVGEFSFDVNASKHTLKAGESLQLKVQVLGSGNLKLFEMPKPTFPSSLEVYSPEQKEDINTSLAGMRGRVEQAYTIVPQYKGKYPISGLSFSYFNPNTGKYVTLKTDDIWIDVTDGPISENKRMDNEQGNLSEKQFKGVQSYANLQPKNKTLFFGSVPYYLCLLLPLCIIPIVLLLWYVKQKREGDIQGTKARLANRLAKKYLSEAKQKLNDKSTFYEALERALHNYLKAKLKIETSEMSKEKITDLLLEKHAEASTVNSFIQLLSNCEIHRYSQQHTEASLTKDFQEAIRVISDLDKQVKK</sequence>
<dbReference type="Proteomes" id="UP000065822">
    <property type="component" value="Chromosome"/>
</dbReference>
<protein>
    <submittedName>
        <fullName evidence="3">BatD protein</fullName>
    </submittedName>
</protein>
<evidence type="ECO:0000313" key="4">
    <source>
        <dbReference type="EMBL" id="SNV04500.1"/>
    </source>
</evidence>
<evidence type="ECO:0000256" key="2">
    <source>
        <dbReference type="SAM" id="SignalP"/>
    </source>
</evidence>
<evidence type="ECO:0000313" key="5">
    <source>
        <dbReference type="Proteomes" id="UP000065822"/>
    </source>
</evidence>
<dbReference type="RefSeq" id="WP_066429302.1">
    <property type="nucleotide sequence ID" value="NZ_CP014227.1"/>
</dbReference>
<proteinExistence type="predicted"/>
<dbReference type="PANTHER" id="PTHR40940">
    <property type="entry name" value="PROTEIN BATD-RELATED"/>
    <property type="match status" value="1"/>
</dbReference>
<dbReference type="EMBL" id="CP014227">
    <property type="protein sequence ID" value="AMD85164.1"/>
    <property type="molecule type" value="Genomic_DNA"/>
</dbReference>
<dbReference type="PANTHER" id="PTHR40940:SF2">
    <property type="entry name" value="BATD"/>
    <property type="match status" value="1"/>
</dbReference>
<organism evidence="4 6">
    <name type="scientific">Capnocytophaga haemolytica</name>
    <dbReference type="NCBI Taxonomy" id="45243"/>
    <lineage>
        <taxon>Bacteria</taxon>
        <taxon>Pseudomonadati</taxon>
        <taxon>Bacteroidota</taxon>
        <taxon>Flavobacteriia</taxon>
        <taxon>Flavobacteriales</taxon>
        <taxon>Flavobacteriaceae</taxon>
        <taxon>Capnocytophaga</taxon>
    </lineage>
</organism>
<gene>
    <name evidence="3" type="ORF">AXF12_06350</name>
    <name evidence="4" type="ORF">SAMEA44541418_00439</name>
</gene>
<evidence type="ECO:0000313" key="6">
    <source>
        <dbReference type="Proteomes" id="UP000215539"/>
    </source>
</evidence>
<dbReference type="EMBL" id="LT906449">
    <property type="protein sequence ID" value="SNV04500.1"/>
    <property type="molecule type" value="Genomic_DNA"/>
</dbReference>
<keyword evidence="2" id="KW-0732">Signal</keyword>
<dbReference type="KEGG" id="chg:AXF12_06350"/>
<feature type="transmembrane region" description="Helical" evidence="1">
    <location>
        <begin position="438"/>
        <end position="460"/>
    </location>
</feature>
<accession>A0AAX2GZC8</accession>
<keyword evidence="5" id="KW-1185">Reference proteome</keyword>
<feature type="signal peptide" evidence="2">
    <location>
        <begin position="1"/>
        <end position="18"/>
    </location>
</feature>
<feature type="chain" id="PRO_5043589700" evidence="2">
    <location>
        <begin position="19"/>
        <end position="583"/>
    </location>
</feature>
<name>A0AAX2GZC8_9FLAO</name>
<dbReference type="Proteomes" id="UP000215539">
    <property type="component" value="Chromosome 1"/>
</dbReference>
<dbReference type="InterPro" id="IPR025738">
    <property type="entry name" value="BatD"/>
</dbReference>
<dbReference type="AlphaFoldDB" id="A0AAX2GZC8"/>
<keyword evidence="1" id="KW-0812">Transmembrane</keyword>
<reference evidence="3 5" key="1">
    <citation type="submission" date="2016-02" db="EMBL/GenBank/DDBJ databases">
        <authorList>
            <person name="Holder M.E."/>
            <person name="Ajami N.J."/>
            <person name="Petrosino J.F."/>
        </authorList>
    </citation>
    <scope>NUCLEOTIDE SEQUENCE [LARGE SCALE GENOMIC DNA]</scope>
    <source>
        <strain evidence="3 5">CCUG 32990</strain>
    </source>
</reference>
<evidence type="ECO:0000313" key="3">
    <source>
        <dbReference type="EMBL" id="AMD85164.1"/>
    </source>
</evidence>
<keyword evidence="1" id="KW-1133">Transmembrane helix</keyword>